<reference evidence="3" key="1">
    <citation type="submission" date="2016-11" db="UniProtKB">
        <authorList>
            <consortium name="WormBaseParasite"/>
        </authorList>
    </citation>
    <scope>IDENTIFICATION</scope>
</reference>
<evidence type="ECO:0000313" key="2">
    <source>
        <dbReference type="Proteomes" id="UP000095283"/>
    </source>
</evidence>
<dbReference type="AlphaFoldDB" id="A0A1I7WY44"/>
<sequence length="89" mass="10239">MRLGTNEQVVLNMKRAKVTMAESLPASVYSYPAIYHLAMTTLQTGRENRDEDGDGPWERSGSDPVPLFPLRMTYTTRPYKDCPWELEEQ</sequence>
<proteinExistence type="predicted"/>
<name>A0A1I7WY44_HETBA</name>
<protein>
    <submittedName>
        <fullName evidence="3">Uncharacterized protein</fullName>
    </submittedName>
</protein>
<dbReference type="Proteomes" id="UP000095283">
    <property type="component" value="Unplaced"/>
</dbReference>
<keyword evidence="2" id="KW-1185">Reference proteome</keyword>
<evidence type="ECO:0000313" key="3">
    <source>
        <dbReference type="WBParaSite" id="Hba_10088"/>
    </source>
</evidence>
<organism evidence="2 3">
    <name type="scientific">Heterorhabditis bacteriophora</name>
    <name type="common">Entomopathogenic nematode worm</name>
    <dbReference type="NCBI Taxonomy" id="37862"/>
    <lineage>
        <taxon>Eukaryota</taxon>
        <taxon>Metazoa</taxon>
        <taxon>Ecdysozoa</taxon>
        <taxon>Nematoda</taxon>
        <taxon>Chromadorea</taxon>
        <taxon>Rhabditida</taxon>
        <taxon>Rhabditina</taxon>
        <taxon>Rhabditomorpha</taxon>
        <taxon>Strongyloidea</taxon>
        <taxon>Heterorhabditidae</taxon>
        <taxon>Heterorhabditis</taxon>
    </lineage>
</organism>
<accession>A0A1I7WY44</accession>
<evidence type="ECO:0000256" key="1">
    <source>
        <dbReference type="SAM" id="MobiDB-lite"/>
    </source>
</evidence>
<feature type="region of interest" description="Disordered" evidence="1">
    <location>
        <begin position="43"/>
        <end position="69"/>
    </location>
</feature>
<dbReference type="WBParaSite" id="Hba_10088">
    <property type="protein sequence ID" value="Hba_10088"/>
    <property type="gene ID" value="Hba_10088"/>
</dbReference>